<sequence length="550" mass="60322">MVTLGTTSKQTAIGRYGTRPVSIPSPVPRPGSADPAALKSGLGAPAGQRASGDLEKEYIYNLQQQIYFLELEMKYMKEHGGAMPPGSAGAMGAPHARPSSAATRAAPTAYMPIGDGSLEDTLSQLRAQASEMEARQAQQLAAAEQRLDRAIQERMMAQMAEARAMEEKRRAEGIVDKLREEHTAAMSQVVGESVALQRQLEHKAVTEKTLRADVNALTEQLQSLKKRFASYDVDMRELAERLAEAAAVRAKQEREITKLRAELNETKANAETADARAGGLQAVVGGLKAEMKEARDAQSKADGESRRARLELETANEAHAKLQDDCKFLIMENAQLQAAAASTASAASVAEKERQRLLDEMDRSKVERVLAKFMFRKQREKYLETVELHRETKDQIADNFRELARASQRYDDLDRELRTARRRAAVKEEHYAVQETDASKLAQENRLLLERATQMGALIEQLRADLNVAHREGDEAKAQAKTLKDRDALARVLSNFRVDDFRSLMDTNNQVAGQIQTLLGALTAPAAAPPPPAAHPAVGTPALSAISGLQ</sequence>
<feature type="coiled-coil region" evidence="1">
    <location>
        <begin position="133"/>
        <end position="181"/>
    </location>
</feature>
<protein>
    <submittedName>
        <fullName evidence="3">Uncharacterized protein</fullName>
    </submittedName>
</protein>
<feature type="coiled-coil region" evidence="1">
    <location>
        <begin position="305"/>
        <end position="367"/>
    </location>
</feature>
<dbReference type="OMA" id="ERATQMG"/>
<dbReference type="AlphaFoldDB" id="A0A8J5XC21"/>
<keyword evidence="4" id="KW-1185">Reference proteome</keyword>
<dbReference type="OrthoDB" id="2130396at2759"/>
<organism evidence="3 4">
    <name type="scientific">Diacronema lutheri</name>
    <name type="common">Unicellular marine alga</name>
    <name type="synonym">Monochrysis lutheri</name>
    <dbReference type="NCBI Taxonomy" id="2081491"/>
    <lineage>
        <taxon>Eukaryota</taxon>
        <taxon>Haptista</taxon>
        <taxon>Haptophyta</taxon>
        <taxon>Pavlovophyceae</taxon>
        <taxon>Pavlovales</taxon>
        <taxon>Pavlovaceae</taxon>
        <taxon>Diacronema</taxon>
    </lineage>
</organism>
<evidence type="ECO:0000256" key="1">
    <source>
        <dbReference type="SAM" id="Coils"/>
    </source>
</evidence>
<dbReference type="EMBL" id="JAGTXO010000052">
    <property type="protein sequence ID" value="KAG8458404.1"/>
    <property type="molecule type" value="Genomic_DNA"/>
</dbReference>
<reference evidence="3" key="1">
    <citation type="submission" date="2021-05" db="EMBL/GenBank/DDBJ databases">
        <title>The genome of the haptophyte Pavlova lutheri (Diacronema luteri, Pavlovales) - a model for lipid biosynthesis in eukaryotic algae.</title>
        <authorList>
            <person name="Hulatt C.J."/>
            <person name="Posewitz M.C."/>
        </authorList>
    </citation>
    <scope>NUCLEOTIDE SEQUENCE</scope>
    <source>
        <strain evidence="3">NIVA-4/92</strain>
    </source>
</reference>
<dbReference type="Proteomes" id="UP000751190">
    <property type="component" value="Unassembled WGS sequence"/>
</dbReference>
<keyword evidence="1" id="KW-0175">Coiled coil</keyword>
<evidence type="ECO:0000313" key="4">
    <source>
        <dbReference type="Proteomes" id="UP000751190"/>
    </source>
</evidence>
<name>A0A8J5XC21_DIALT</name>
<feature type="compositionally biased region" description="Polar residues" evidence="2">
    <location>
        <begin position="1"/>
        <end position="11"/>
    </location>
</feature>
<feature type="region of interest" description="Disordered" evidence="2">
    <location>
        <begin position="1"/>
        <end position="49"/>
    </location>
</feature>
<feature type="coiled-coil region" evidence="1">
    <location>
        <begin position="459"/>
        <end position="486"/>
    </location>
</feature>
<accession>A0A8J5XC21</accession>
<feature type="coiled-coil region" evidence="1">
    <location>
        <begin position="207"/>
        <end position="276"/>
    </location>
</feature>
<evidence type="ECO:0000256" key="2">
    <source>
        <dbReference type="SAM" id="MobiDB-lite"/>
    </source>
</evidence>
<evidence type="ECO:0000313" key="3">
    <source>
        <dbReference type="EMBL" id="KAG8458404.1"/>
    </source>
</evidence>
<comment type="caution">
    <text evidence="3">The sequence shown here is derived from an EMBL/GenBank/DDBJ whole genome shotgun (WGS) entry which is preliminary data.</text>
</comment>
<proteinExistence type="predicted"/>
<dbReference type="Gene3D" id="1.20.5.340">
    <property type="match status" value="1"/>
</dbReference>
<feature type="coiled-coil region" evidence="1">
    <location>
        <begin position="396"/>
        <end position="430"/>
    </location>
</feature>
<gene>
    <name evidence="3" type="ORF">KFE25_004545</name>
</gene>